<dbReference type="OrthoDB" id="9792160at2"/>
<comment type="caution">
    <text evidence="1">The sequence shown here is derived from an EMBL/GenBank/DDBJ whole genome shotgun (WGS) entry which is preliminary data.</text>
</comment>
<name>A0A1L8CWA2_9THEO</name>
<organism evidence="1 2">
    <name type="scientific">Carboxydothermus pertinax</name>
    <dbReference type="NCBI Taxonomy" id="870242"/>
    <lineage>
        <taxon>Bacteria</taxon>
        <taxon>Bacillati</taxon>
        <taxon>Bacillota</taxon>
        <taxon>Clostridia</taxon>
        <taxon>Thermoanaerobacterales</taxon>
        <taxon>Thermoanaerobacteraceae</taxon>
        <taxon>Carboxydothermus</taxon>
    </lineage>
</organism>
<reference evidence="2" key="1">
    <citation type="submission" date="2016-12" db="EMBL/GenBank/DDBJ databases">
        <title>Draft Genome Sequences od Carboxydothermus pertinax and islandicus, Hydrogenogenic Carboxydotrophic Bacteria.</title>
        <authorList>
            <person name="Fukuyama Y."/>
            <person name="Ohmae K."/>
            <person name="Yoneda Y."/>
            <person name="Yoshida T."/>
            <person name="Sako Y."/>
        </authorList>
    </citation>
    <scope>NUCLEOTIDE SEQUENCE [LARGE SCALE GENOMIC DNA]</scope>
    <source>
        <strain evidence="2">Ug1</strain>
    </source>
</reference>
<dbReference type="AlphaFoldDB" id="A0A1L8CWA2"/>
<accession>A0A1L8CWA2</accession>
<evidence type="ECO:0000313" key="2">
    <source>
        <dbReference type="Proteomes" id="UP000187485"/>
    </source>
</evidence>
<dbReference type="STRING" id="870242.cpu_16390"/>
<protein>
    <recommendedName>
        <fullName evidence="3">RNA-binding protein</fullName>
    </recommendedName>
</protein>
<dbReference type="Pfam" id="PF05991">
    <property type="entry name" value="NYN_YacP"/>
    <property type="match status" value="1"/>
</dbReference>
<dbReference type="InterPro" id="IPR010298">
    <property type="entry name" value="YacP-like"/>
</dbReference>
<keyword evidence="2" id="KW-1185">Reference proteome</keyword>
<dbReference type="PANTHER" id="PTHR34547">
    <property type="entry name" value="YACP-LIKE NYN DOMAIN PROTEIN"/>
    <property type="match status" value="1"/>
</dbReference>
<dbReference type="PANTHER" id="PTHR34547:SF1">
    <property type="entry name" value="YACP-LIKE NYN DOMAIN PROTEIN"/>
    <property type="match status" value="1"/>
</dbReference>
<proteinExistence type="predicted"/>
<dbReference type="CDD" id="cd10912">
    <property type="entry name" value="PIN_YacP-like"/>
    <property type="match status" value="1"/>
</dbReference>
<evidence type="ECO:0008006" key="3">
    <source>
        <dbReference type="Google" id="ProtNLM"/>
    </source>
</evidence>
<sequence length="168" mass="19833">MAEYVLVDGYNLLFNWPELNRLKEETSLEHAREVLKERLINYRALTGREIILVYDAHLQKESRREILDAGITIVFTESGETADQFIERKVQELVPNNRVFVATQDELQQKLIFGYGAFRIPIRELLAELSEEEKKAKKIFENITPQWLEDRIDQQVKKKLDKIRKGKM</sequence>
<dbReference type="Proteomes" id="UP000187485">
    <property type="component" value="Unassembled WGS sequence"/>
</dbReference>
<dbReference type="RefSeq" id="WP_075859579.1">
    <property type="nucleotide sequence ID" value="NZ_BDJK01000030.1"/>
</dbReference>
<dbReference type="EMBL" id="BDJK01000030">
    <property type="protein sequence ID" value="GAV23129.1"/>
    <property type="molecule type" value="Genomic_DNA"/>
</dbReference>
<gene>
    <name evidence="1" type="ORF">cpu_16390</name>
</gene>
<evidence type="ECO:0000313" key="1">
    <source>
        <dbReference type="EMBL" id="GAV23129.1"/>
    </source>
</evidence>